<comment type="caution">
    <text evidence="2">The sequence shown here is derived from an EMBL/GenBank/DDBJ whole genome shotgun (WGS) entry which is preliminary data.</text>
</comment>
<accession>A0A6N4RCN5</accession>
<organism evidence="2 3">
    <name type="scientific">Blastochloris viridis</name>
    <name type="common">Rhodopseudomonas viridis</name>
    <dbReference type="NCBI Taxonomy" id="1079"/>
    <lineage>
        <taxon>Bacteria</taxon>
        <taxon>Pseudomonadati</taxon>
        <taxon>Pseudomonadota</taxon>
        <taxon>Alphaproteobacteria</taxon>
        <taxon>Hyphomicrobiales</taxon>
        <taxon>Blastochloridaceae</taxon>
        <taxon>Blastochloris</taxon>
    </lineage>
</organism>
<name>A0A6N4RCN5_BLAVI</name>
<dbReference type="Proteomes" id="UP000320948">
    <property type="component" value="Unassembled WGS sequence"/>
</dbReference>
<feature type="transmembrane region" description="Helical" evidence="1">
    <location>
        <begin position="37"/>
        <end position="57"/>
    </location>
</feature>
<evidence type="ECO:0000256" key="1">
    <source>
        <dbReference type="SAM" id="Phobius"/>
    </source>
</evidence>
<dbReference type="EMBL" id="VAFM01000001">
    <property type="protein sequence ID" value="TKW61079.1"/>
    <property type="molecule type" value="Genomic_DNA"/>
</dbReference>
<keyword evidence="1" id="KW-0472">Membrane</keyword>
<proteinExistence type="predicted"/>
<feature type="transmembrane region" description="Helical" evidence="1">
    <location>
        <begin position="12"/>
        <end position="31"/>
    </location>
</feature>
<reference evidence="2 3" key="1">
    <citation type="journal article" date="2017" name="Nat. Commun.">
        <title>In situ click chemistry generation of cyclooxygenase-2 inhibitors.</title>
        <authorList>
            <person name="Bhardwaj A."/>
            <person name="Kaur J."/>
            <person name="Wuest M."/>
            <person name="Wuest F."/>
        </authorList>
    </citation>
    <scope>NUCLEOTIDE SEQUENCE [LARGE SCALE GENOMIC DNA]</scope>
    <source>
        <strain evidence="2">S2_018_000_R2_106</strain>
    </source>
</reference>
<gene>
    <name evidence="2" type="ORF">DI628_00155</name>
</gene>
<keyword evidence="1" id="KW-1133">Transmembrane helix</keyword>
<protein>
    <submittedName>
        <fullName evidence="2">Uncharacterized protein</fullName>
    </submittedName>
</protein>
<evidence type="ECO:0000313" key="2">
    <source>
        <dbReference type="EMBL" id="TKW61079.1"/>
    </source>
</evidence>
<dbReference type="AlphaFoldDB" id="A0A6N4RCN5"/>
<keyword evidence="1" id="KW-0812">Transmembrane</keyword>
<sequence length="294" mass="32633">MERFVLSLGVYVFRILYWLTVLAIVIGGMGSKAENESWWPTIFISAFLLGMAHVFLLKPSRFLAKARDGGDSVETDSYKARTPYSSISTTPRGARFEVSLELDEPRYERPHRQGGKPARWYQPGESVNVQGYQITSGMIYVGESLPAAGGYGSRYLGRKDNDPSSLAALALLPKELMGQTPRASEIKAKLEQVCISGPAIISTKRIYEIMGAQIPAAFGRKDAEGLGLLVEGMGFGLAPDVRFHNAKPTILGIARSQYAVMNDWLGRTQGDMKLTEFSTFYRNQLNDLERYMPK</sequence>
<evidence type="ECO:0000313" key="3">
    <source>
        <dbReference type="Proteomes" id="UP000320948"/>
    </source>
</evidence>